<feature type="compositionally biased region" description="Low complexity" evidence="1">
    <location>
        <begin position="359"/>
        <end position="368"/>
    </location>
</feature>
<evidence type="ECO:0000313" key="2">
    <source>
        <dbReference type="EMBL" id="KAK5079814.1"/>
    </source>
</evidence>
<dbReference type="Proteomes" id="UP001345013">
    <property type="component" value="Unassembled WGS sequence"/>
</dbReference>
<feature type="compositionally biased region" description="Polar residues" evidence="1">
    <location>
        <begin position="1325"/>
        <end position="1342"/>
    </location>
</feature>
<reference evidence="2 3" key="1">
    <citation type="submission" date="2023-08" db="EMBL/GenBank/DDBJ databases">
        <title>Black Yeasts Isolated from many extreme environments.</title>
        <authorList>
            <person name="Coleine C."/>
            <person name="Stajich J.E."/>
            <person name="Selbmann L."/>
        </authorList>
    </citation>
    <scope>NUCLEOTIDE SEQUENCE [LARGE SCALE GENOMIC DNA]</scope>
    <source>
        <strain evidence="2 3">CCFEE 5885</strain>
    </source>
</reference>
<feature type="compositionally biased region" description="Polar residues" evidence="1">
    <location>
        <begin position="497"/>
        <end position="507"/>
    </location>
</feature>
<organism evidence="2 3">
    <name type="scientific">Lithohypha guttulata</name>
    <dbReference type="NCBI Taxonomy" id="1690604"/>
    <lineage>
        <taxon>Eukaryota</taxon>
        <taxon>Fungi</taxon>
        <taxon>Dikarya</taxon>
        <taxon>Ascomycota</taxon>
        <taxon>Pezizomycotina</taxon>
        <taxon>Eurotiomycetes</taxon>
        <taxon>Chaetothyriomycetidae</taxon>
        <taxon>Chaetothyriales</taxon>
        <taxon>Trichomeriaceae</taxon>
        <taxon>Lithohypha</taxon>
    </lineage>
</organism>
<feature type="region of interest" description="Disordered" evidence="1">
    <location>
        <begin position="495"/>
        <end position="562"/>
    </location>
</feature>
<feature type="compositionally biased region" description="Polar residues" evidence="1">
    <location>
        <begin position="844"/>
        <end position="863"/>
    </location>
</feature>
<feature type="region of interest" description="Disordered" evidence="1">
    <location>
        <begin position="772"/>
        <end position="863"/>
    </location>
</feature>
<accession>A0ABR0JYI0</accession>
<gene>
    <name evidence="2" type="ORF">LTR24_008909</name>
</gene>
<feature type="region of interest" description="Disordered" evidence="1">
    <location>
        <begin position="620"/>
        <end position="639"/>
    </location>
</feature>
<feature type="compositionally biased region" description="Polar residues" evidence="1">
    <location>
        <begin position="709"/>
        <end position="718"/>
    </location>
</feature>
<dbReference type="EMBL" id="JAVRRG010000170">
    <property type="protein sequence ID" value="KAK5079814.1"/>
    <property type="molecule type" value="Genomic_DNA"/>
</dbReference>
<feature type="compositionally biased region" description="Polar residues" evidence="1">
    <location>
        <begin position="537"/>
        <end position="548"/>
    </location>
</feature>
<comment type="caution">
    <text evidence="2">The sequence shown here is derived from an EMBL/GenBank/DDBJ whole genome shotgun (WGS) entry which is preliminary data.</text>
</comment>
<feature type="compositionally biased region" description="Basic and acidic residues" evidence="1">
    <location>
        <begin position="777"/>
        <end position="792"/>
    </location>
</feature>
<sequence length="1351" mass="148381">MFTLTSESRVGADQESQRDDLISKFTDFYLDADNVPFVSYDEQTHMFVLKSNDDLAIKTFAETFKSVLDYNQGILRKKDAFDILDEELIKPIKGTALPEIDDVGNILEHFGSGVDLIQIDAESDDDDSTENTSSGGVPSLYWSPKCGDISILSNETAAAVANLTDCMICKEPESRRVRLINGNIYVALEKLQRLEALLDKLASHRAGHASNVDANLLSLSSQIPGTGVRYVSTTRYPHLDRVIAQPPLEGYLEEAAIGEEYVWDQSERKHIRSENLPATSRDVHATPVRPSTIWTTFKLPTIGNPANAVPRTPSGGNSIASGDKKRSSIPAPSAEPSKFLPLQDQARMREWSRNVDSGADPAVPAEQPVEPEAEEDDELATRRVVEDSDSDVDLQIDAVPTTARLIASDSSEEDEVPRKAVATPTPVAIQQHRTPPTYLADRARRPLDRSDRDCDTTTLAPSSQSRRAAANIVGAGSFFAGIPRDDDKPEEALTAQRAGNTTANRNTPLARREPAARNRGRGFGYDGAADDDDKPNINISDDGTSRLTPMSYRSPEPPYMPSNDFDSAKYGAKRIRLPRPNQATGRASHVKLPTSPTGPREPGQPHRFPYQVAGFIETSATNNPVDSLPRPSIDRDSSRWNRGEMERAKHKDSNQLIDVDDKETKSRSILPPPGLTIHQRSNAISDDIAHILDGPLEEIQRPSLKPSWTAPTYPNEETSFSASSSSGSTRQMLFNYTPQTQLVKPNINSMQNDTLAHLQAMKNMQSMRASRAATARHPTERIQEEGEVETRKYHNTMNLKGPNPGNAKKSKASAQESAAQRAERIAATMADAYGPVPKAKPANHSKTASSRSNLEPPSRKVQQLAKSNPIMAATHSDILQCNARKDVTDILVNRMRPMFEAARAFPGELDFEVQIGTILVMPSSQIKENKVCEPDRWQKIFNGSGISPDVKFNNIVTCDGSDIDSILEMKLRGNKALKAWEKGTPGPSRMDFEFQCQDNTGRAFKLRFNIDGTYSIHPGYCTVGKVGIQCPGRTWDVCAVLGGISKWHDLSDDLESAVKDLVSSIHVDAKEAMAVHFRVPASNVLTVHDVIVHRVSLHNWQSPKQEGVQLKVVESKSLYTRSHRVDKRLYFSFEKSHGNMAENHRVHYEVSVVDKAVADAFEANKQLELGELTSAETTGASLLSAKRANIVLDAALSLVDKIDWAGKRNYGTLVRRGDERLAREQELSRIMPPATHTTIARPVQLNTGHSVAGPRTAIASRTNVGSRFPAPTPTALPIHGIRAGTHAQVYEDASGNLFRIGQGGAKIPVVREDELGVGSAEILPNDSSSQSGRRPRVPQSTIHTDKPAGFW</sequence>
<feature type="region of interest" description="Disordered" evidence="1">
    <location>
        <begin position="579"/>
        <end position="605"/>
    </location>
</feature>
<feature type="region of interest" description="Disordered" evidence="1">
    <location>
        <begin position="440"/>
        <end position="466"/>
    </location>
</feature>
<feature type="region of interest" description="Disordered" evidence="1">
    <location>
        <begin position="1320"/>
        <end position="1351"/>
    </location>
</feature>
<protein>
    <submittedName>
        <fullName evidence="2">Uncharacterized protein</fullName>
    </submittedName>
</protein>
<name>A0ABR0JYI0_9EURO</name>
<evidence type="ECO:0000256" key="1">
    <source>
        <dbReference type="SAM" id="MobiDB-lite"/>
    </source>
</evidence>
<evidence type="ECO:0000313" key="3">
    <source>
        <dbReference type="Proteomes" id="UP001345013"/>
    </source>
</evidence>
<feature type="compositionally biased region" description="Acidic residues" evidence="1">
    <location>
        <begin position="369"/>
        <end position="378"/>
    </location>
</feature>
<proteinExistence type="predicted"/>
<feature type="compositionally biased region" description="Basic and acidic residues" evidence="1">
    <location>
        <begin position="441"/>
        <end position="455"/>
    </location>
</feature>
<feature type="compositionally biased region" description="Low complexity" evidence="1">
    <location>
        <begin position="719"/>
        <end position="728"/>
    </location>
</feature>
<feature type="region of interest" description="Disordered" evidence="1">
    <location>
        <begin position="704"/>
        <end position="728"/>
    </location>
</feature>
<feature type="region of interest" description="Disordered" evidence="1">
    <location>
        <begin position="299"/>
        <end position="390"/>
    </location>
</feature>
<feature type="compositionally biased region" description="Polar residues" evidence="1">
    <location>
        <begin position="456"/>
        <end position="466"/>
    </location>
</feature>
<keyword evidence="3" id="KW-1185">Reference proteome</keyword>